<dbReference type="Proteomes" id="UP000245783">
    <property type="component" value="Unassembled WGS sequence"/>
</dbReference>
<dbReference type="Gene3D" id="1.10.10.1410">
    <property type="match status" value="1"/>
</dbReference>
<dbReference type="EMBL" id="KZ819378">
    <property type="protein sequence ID" value="PWN42615.1"/>
    <property type="molecule type" value="Genomic_DNA"/>
</dbReference>
<dbReference type="GO" id="GO:0002181">
    <property type="term" value="P:cytoplasmic translation"/>
    <property type="evidence" value="ECO:0007669"/>
    <property type="project" value="TreeGrafter"/>
</dbReference>
<evidence type="ECO:0000313" key="6">
    <source>
        <dbReference type="Proteomes" id="UP000245783"/>
    </source>
</evidence>
<dbReference type="GeneID" id="37038887"/>
<comment type="similarity">
    <text evidence="1">Belongs to the eukaryotic ribosomal protein P1/P2 family.</text>
</comment>
<dbReference type="InterPro" id="IPR027534">
    <property type="entry name" value="Ribosomal_P1/P2"/>
</dbReference>
<evidence type="ECO:0000256" key="3">
    <source>
        <dbReference type="ARBA" id="ARBA00023274"/>
    </source>
</evidence>
<proteinExistence type="inferred from homology"/>
<dbReference type="AlphaFoldDB" id="A0A316W4S2"/>
<evidence type="ECO:0000256" key="4">
    <source>
        <dbReference type="SAM" id="MobiDB-lite"/>
    </source>
</evidence>
<dbReference type="STRING" id="1522189.A0A316W4S2"/>
<dbReference type="PANTHER" id="PTHR45696">
    <property type="entry name" value="60S ACIDIC RIBOSOMAL PROTEIN P1"/>
    <property type="match status" value="1"/>
</dbReference>
<dbReference type="FunFam" id="1.10.10.1410:FF:000001">
    <property type="entry name" value="60S acidic ribosomal protein P1"/>
    <property type="match status" value="1"/>
</dbReference>
<evidence type="ECO:0000256" key="1">
    <source>
        <dbReference type="ARBA" id="ARBA00005436"/>
    </source>
</evidence>
<dbReference type="GO" id="GO:0043021">
    <property type="term" value="F:ribonucleoprotein complex binding"/>
    <property type="evidence" value="ECO:0007669"/>
    <property type="project" value="TreeGrafter"/>
</dbReference>
<accession>A0A316W4S2</accession>
<dbReference type="InParanoid" id="A0A316W4S2"/>
<evidence type="ECO:0000313" key="5">
    <source>
        <dbReference type="EMBL" id="PWN42615.1"/>
    </source>
</evidence>
<dbReference type="HAMAP" id="MF_01478">
    <property type="entry name" value="Ribosomal_L12_arch"/>
    <property type="match status" value="1"/>
</dbReference>
<dbReference type="Pfam" id="PF00428">
    <property type="entry name" value="Ribosomal_60s"/>
    <property type="match status" value="1"/>
</dbReference>
<protein>
    <submittedName>
        <fullName evidence="5">Ribosomal protein 60S</fullName>
    </submittedName>
</protein>
<organism evidence="5 6">
    <name type="scientific">Ceraceosorus guamensis</name>
    <dbReference type="NCBI Taxonomy" id="1522189"/>
    <lineage>
        <taxon>Eukaryota</taxon>
        <taxon>Fungi</taxon>
        <taxon>Dikarya</taxon>
        <taxon>Basidiomycota</taxon>
        <taxon>Ustilaginomycotina</taxon>
        <taxon>Exobasidiomycetes</taxon>
        <taxon>Ceraceosorales</taxon>
        <taxon>Ceraceosoraceae</taxon>
        <taxon>Ceraceosorus</taxon>
    </lineage>
</organism>
<keyword evidence="6" id="KW-1185">Reference proteome</keyword>
<dbReference type="OrthoDB" id="2194681at2759"/>
<sequence>MASPDLAATYASLILADEGLEITSEKIVQLTTAAGTPIEPIWATLLAKALDGKNVKEILTNIGSGSGGAAVAAPAAAAAGGAAAAADAPAAEEKKKEEEKEESDDDMGFGLFD</sequence>
<dbReference type="FunCoup" id="A0A316W4S2">
    <property type="interactions" value="222"/>
</dbReference>
<dbReference type="RefSeq" id="XP_025369775.1">
    <property type="nucleotide sequence ID" value="XM_025517017.1"/>
</dbReference>
<name>A0A316W4S2_9BASI</name>
<evidence type="ECO:0000256" key="2">
    <source>
        <dbReference type="ARBA" id="ARBA00022980"/>
    </source>
</evidence>
<reference evidence="5 6" key="1">
    <citation type="journal article" date="2018" name="Mol. Biol. Evol.">
        <title>Broad Genomic Sampling Reveals a Smut Pathogenic Ancestry of the Fungal Clade Ustilaginomycotina.</title>
        <authorList>
            <person name="Kijpornyongpan T."/>
            <person name="Mondo S.J."/>
            <person name="Barry K."/>
            <person name="Sandor L."/>
            <person name="Lee J."/>
            <person name="Lipzen A."/>
            <person name="Pangilinan J."/>
            <person name="LaButti K."/>
            <person name="Hainaut M."/>
            <person name="Henrissat B."/>
            <person name="Grigoriev I.V."/>
            <person name="Spatafora J.W."/>
            <person name="Aime M.C."/>
        </authorList>
    </citation>
    <scope>NUCLEOTIDE SEQUENCE [LARGE SCALE GENOMIC DNA]</scope>
    <source>
        <strain evidence="5 6">MCA 4658</strain>
    </source>
</reference>
<dbReference type="PANTHER" id="PTHR45696:SF10">
    <property type="entry name" value="LARGE RIBOSOMAL SUBUNIT PROTEIN P1"/>
    <property type="match status" value="1"/>
</dbReference>
<dbReference type="InterPro" id="IPR038716">
    <property type="entry name" value="P1/P2_N_sf"/>
</dbReference>
<dbReference type="GO" id="GO:0030295">
    <property type="term" value="F:protein kinase activator activity"/>
    <property type="evidence" value="ECO:0007669"/>
    <property type="project" value="TreeGrafter"/>
</dbReference>
<feature type="region of interest" description="Disordered" evidence="4">
    <location>
        <begin position="82"/>
        <end position="113"/>
    </location>
</feature>
<dbReference type="CDD" id="cd05831">
    <property type="entry name" value="Ribosomal_P1"/>
    <property type="match status" value="1"/>
</dbReference>
<keyword evidence="3" id="KW-0687">Ribonucleoprotein</keyword>
<keyword evidence="2 5" id="KW-0689">Ribosomal protein</keyword>
<dbReference type="GO" id="GO:0022625">
    <property type="term" value="C:cytosolic large ribosomal subunit"/>
    <property type="evidence" value="ECO:0007669"/>
    <property type="project" value="TreeGrafter"/>
</dbReference>
<gene>
    <name evidence="5" type="ORF">IE81DRAFT_366541</name>
</gene>
<dbReference type="GO" id="GO:0006414">
    <property type="term" value="P:translational elongation"/>
    <property type="evidence" value="ECO:0007669"/>
    <property type="project" value="InterPro"/>
</dbReference>
<dbReference type="GO" id="GO:0003735">
    <property type="term" value="F:structural constituent of ribosome"/>
    <property type="evidence" value="ECO:0007669"/>
    <property type="project" value="InterPro"/>
</dbReference>